<dbReference type="InterPro" id="IPR005648">
    <property type="entry name" value="FlgD"/>
</dbReference>
<keyword evidence="8" id="KW-0966">Cell projection</keyword>
<dbReference type="Gene3D" id="2.60.40.4070">
    <property type="match status" value="1"/>
</dbReference>
<dbReference type="Pfam" id="PF03963">
    <property type="entry name" value="FlgD"/>
    <property type="match status" value="1"/>
</dbReference>
<accession>A0A5C4N0E8</accession>
<proteinExistence type="inferred from homology"/>
<evidence type="ECO:0000256" key="5">
    <source>
        <dbReference type="RuleBase" id="RU362076"/>
    </source>
</evidence>
<evidence type="ECO:0000256" key="1">
    <source>
        <dbReference type="ARBA" id="ARBA00010577"/>
    </source>
</evidence>
<keyword evidence="3 5" id="KW-1005">Bacterial flagellum biogenesis</keyword>
<sequence length="226" mass="23410">MDPTSFSTTPTTVPQATPSGTAAPAPAVAAPNDFNTFLKMLTVQMQNQDPLDPIDSADYAVQLATFSGVEQQVKTNELLGSLSGQMALSGLAEMAGWVGQEARAAMPAWFDGAPVTLSPNPLATADSVELIVKDAQGKEVARSDIPVSAEPIEWAGVGKDGAPLPKGFYSFEVVSKDAEGKALLTEQAELYATVTEVRAEGGKTVLVMQGGALVPTSSVTALRQGS</sequence>
<dbReference type="OrthoDB" id="9785233at2"/>
<dbReference type="EMBL" id="VDFU01000004">
    <property type="protein sequence ID" value="TNC51552.1"/>
    <property type="molecule type" value="Genomic_DNA"/>
</dbReference>
<feature type="domain" description="FlgD/Vpr Ig-like" evidence="7">
    <location>
        <begin position="110"/>
        <end position="178"/>
    </location>
</feature>
<evidence type="ECO:0000256" key="3">
    <source>
        <dbReference type="ARBA" id="ARBA00022795"/>
    </source>
</evidence>
<keyword evidence="8" id="KW-0969">Cilium</keyword>
<dbReference type="NCBIfam" id="NF009453">
    <property type="entry name" value="PRK12813.1"/>
    <property type="match status" value="1"/>
</dbReference>
<protein>
    <recommendedName>
        <fullName evidence="2 5">Basal-body rod modification protein FlgD</fullName>
    </recommendedName>
</protein>
<dbReference type="AlphaFoldDB" id="A0A5C4N0E8"/>
<keyword evidence="8" id="KW-0282">Flagellum</keyword>
<evidence type="ECO:0000256" key="4">
    <source>
        <dbReference type="ARBA" id="ARBA00024746"/>
    </source>
</evidence>
<evidence type="ECO:0000313" key="9">
    <source>
        <dbReference type="Proteomes" id="UP000305887"/>
    </source>
</evidence>
<dbReference type="Proteomes" id="UP000305887">
    <property type="component" value="Unassembled WGS sequence"/>
</dbReference>
<dbReference type="InterPro" id="IPR025965">
    <property type="entry name" value="FlgD/Vpr_Ig-like"/>
</dbReference>
<evidence type="ECO:0000259" key="7">
    <source>
        <dbReference type="Pfam" id="PF13860"/>
    </source>
</evidence>
<evidence type="ECO:0000256" key="6">
    <source>
        <dbReference type="SAM" id="MobiDB-lite"/>
    </source>
</evidence>
<organism evidence="8 9">
    <name type="scientific">Rubellimicrobium rubrum</name>
    <dbReference type="NCBI Taxonomy" id="2585369"/>
    <lineage>
        <taxon>Bacteria</taxon>
        <taxon>Pseudomonadati</taxon>
        <taxon>Pseudomonadota</taxon>
        <taxon>Alphaproteobacteria</taxon>
        <taxon>Rhodobacterales</taxon>
        <taxon>Roseobacteraceae</taxon>
        <taxon>Rubellimicrobium</taxon>
    </lineage>
</organism>
<evidence type="ECO:0000256" key="2">
    <source>
        <dbReference type="ARBA" id="ARBA00016013"/>
    </source>
</evidence>
<dbReference type="Pfam" id="PF13860">
    <property type="entry name" value="FlgD_ig"/>
    <property type="match status" value="1"/>
</dbReference>
<comment type="function">
    <text evidence="4 5">Required for flagellar hook formation. May act as a scaffolding protein.</text>
</comment>
<reference evidence="8 9" key="1">
    <citation type="submission" date="2019-06" db="EMBL/GenBank/DDBJ databases">
        <title>YIM 131921 draft genome.</title>
        <authorList>
            <person name="Jiang L."/>
        </authorList>
    </citation>
    <scope>NUCLEOTIDE SEQUENCE [LARGE SCALE GENOMIC DNA]</scope>
    <source>
        <strain evidence="8 9">YIM 131921</strain>
    </source>
</reference>
<feature type="region of interest" description="Disordered" evidence="6">
    <location>
        <begin position="1"/>
        <end position="26"/>
    </location>
</feature>
<dbReference type="RefSeq" id="WP_139075655.1">
    <property type="nucleotide sequence ID" value="NZ_VDFU01000004.1"/>
</dbReference>
<dbReference type="GO" id="GO:0044781">
    <property type="term" value="P:bacterial-type flagellum organization"/>
    <property type="evidence" value="ECO:0007669"/>
    <property type="project" value="UniProtKB-UniRule"/>
</dbReference>
<evidence type="ECO:0000313" key="8">
    <source>
        <dbReference type="EMBL" id="TNC51552.1"/>
    </source>
</evidence>
<keyword evidence="9" id="KW-1185">Reference proteome</keyword>
<name>A0A5C4N0E8_9RHOB</name>
<comment type="caution">
    <text evidence="8">The sequence shown here is derived from an EMBL/GenBank/DDBJ whole genome shotgun (WGS) entry which is preliminary data.</text>
</comment>
<comment type="similarity">
    <text evidence="1 5">Belongs to the FlgD family.</text>
</comment>
<gene>
    <name evidence="8" type="primary">flgD</name>
    <name evidence="8" type="ORF">FHG66_05150</name>
</gene>